<dbReference type="Proteomes" id="UP000735302">
    <property type="component" value="Unassembled WGS sequence"/>
</dbReference>
<evidence type="ECO:0000256" key="1">
    <source>
        <dbReference type="SAM" id="MobiDB-lite"/>
    </source>
</evidence>
<protein>
    <submittedName>
        <fullName evidence="2">Uncharacterized protein</fullName>
    </submittedName>
</protein>
<sequence length="153" mass="17108">MADIVLQSALANIPHQGYRRPVLLSSLANIPHQGYRKPVLQSAFANIPHQEHRKPLLHSAFANKLTWIYRKMIPLQKGMFYVLSSTLHEVDGRHHAKSQCSSPPLHISPTRDTKTRLRHNPPPGIPKASAPVCLCQYPPPGIPKTNAPDRLSQ</sequence>
<comment type="caution">
    <text evidence="2">The sequence shown here is derived from an EMBL/GenBank/DDBJ whole genome shotgun (WGS) entry which is preliminary data.</text>
</comment>
<dbReference type="EMBL" id="BLXT01006579">
    <property type="protein sequence ID" value="GFO32320.1"/>
    <property type="molecule type" value="Genomic_DNA"/>
</dbReference>
<proteinExistence type="predicted"/>
<organism evidence="2 3">
    <name type="scientific">Plakobranchus ocellatus</name>
    <dbReference type="NCBI Taxonomy" id="259542"/>
    <lineage>
        <taxon>Eukaryota</taxon>
        <taxon>Metazoa</taxon>
        <taxon>Spiralia</taxon>
        <taxon>Lophotrochozoa</taxon>
        <taxon>Mollusca</taxon>
        <taxon>Gastropoda</taxon>
        <taxon>Heterobranchia</taxon>
        <taxon>Euthyneura</taxon>
        <taxon>Panpulmonata</taxon>
        <taxon>Sacoglossa</taxon>
        <taxon>Placobranchoidea</taxon>
        <taxon>Plakobranchidae</taxon>
        <taxon>Plakobranchus</taxon>
    </lineage>
</organism>
<evidence type="ECO:0000313" key="3">
    <source>
        <dbReference type="Proteomes" id="UP000735302"/>
    </source>
</evidence>
<feature type="region of interest" description="Disordered" evidence="1">
    <location>
        <begin position="94"/>
        <end position="125"/>
    </location>
</feature>
<keyword evidence="3" id="KW-1185">Reference proteome</keyword>
<name>A0AAV4CHG4_9GAST</name>
<gene>
    <name evidence="2" type="ORF">PoB_005882500</name>
</gene>
<accession>A0AAV4CHG4</accession>
<reference evidence="2 3" key="1">
    <citation type="journal article" date="2021" name="Elife">
        <title>Chloroplast acquisition without the gene transfer in kleptoplastic sea slugs, Plakobranchus ocellatus.</title>
        <authorList>
            <person name="Maeda T."/>
            <person name="Takahashi S."/>
            <person name="Yoshida T."/>
            <person name="Shimamura S."/>
            <person name="Takaki Y."/>
            <person name="Nagai Y."/>
            <person name="Toyoda A."/>
            <person name="Suzuki Y."/>
            <person name="Arimoto A."/>
            <person name="Ishii H."/>
            <person name="Satoh N."/>
            <person name="Nishiyama T."/>
            <person name="Hasebe M."/>
            <person name="Maruyama T."/>
            <person name="Minagawa J."/>
            <person name="Obokata J."/>
            <person name="Shigenobu S."/>
        </authorList>
    </citation>
    <scope>NUCLEOTIDE SEQUENCE [LARGE SCALE GENOMIC DNA]</scope>
</reference>
<evidence type="ECO:0000313" key="2">
    <source>
        <dbReference type="EMBL" id="GFO32320.1"/>
    </source>
</evidence>
<dbReference type="AlphaFoldDB" id="A0AAV4CHG4"/>